<dbReference type="GO" id="GO:0005975">
    <property type="term" value="P:carbohydrate metabolic process"/>
    <property type="evidence" value="ECO:0007669"/>
    <property type="project" value="UniProtKB-ARBA"/>
</dbReference>
<evidence type="ECO:0000256" key="2">
    <source>
        <dbReference type="SAM" id="Phobius"/>
    </source>
</evidence>
<keyword evidence="2" id="KW-0812">Transmembrane</keyword>
<proteinExistence type="predicted"/>
<dbReference type="InterPro" id="IPR013783">
    <property type="entry name" value="Ig-like_fold"/>
</dbReference>
<feature type="transmembrane region" description="Helical" evidence="2">
    <location>
        <begin position="12"/>
        <end position="30"/>
    </location>
</feature>
<dbReference type="AlphaFoldDB" id="A0A229TEA9"/>
<organism evidence="3 4">
    <name type="scientific">Amycolatopsis vastitatis</name>
    <dbReference type="NCBI Taxonomy" id="1905142"/>
    <lineage>
        <taxon>Bacteria</taxon>
        <taxon>Bacillati</taxon>
        <taxon>Actinomycetota</taxon>
        <taxon>Actinomycetes</taxon>
        <taxon>Pseudonocardiales</taxon>
        <taxon>Pseudonocardiaceae</taxon>
        <taxon>Amycolatopsis</taxon>
    </lineage>
</organism>
<sequence>MATAEAKNASIGLGLAIVGAVCGTALTSVVTEPGVIRLVALCLGAAIPPFVSTVGRWRPGRAAVAMLITVVAAVITYSSAVSVTAATGEEIVPVLPGLRPPTTTQPTTPPPTVTSTHGDGALEVAPATVTCKPVCDHDVTITSTGSAPARVGTIEFDGPAKAKFTRTGECLGKTLDSGENCTFRVAFKPAGATGTQTARLVIEHDLNDKAMVVALSAEQPSLDLAVSSQGSSCVLQPGGTVDGRDALEIFFHVALTGATPEQLPGLVPVTVRSVPGATISLNTAVGPDSTGSTVAALPLSALDYGRAHSITITVDPGHKIAEGNESNNAVQLRVTLPAKNTSRGTVRLHC</sequence>
<dbReference type="Proteomes" id="UP000215199">
    <property type="component" value="Unassembled WGS sequence"/>
</dbReference>
<keyword evidence="2" id="KW-1133">Transmembrane helix</keyword>
<gene>
    <name evidence="3" type="ORF">CF165_07295</name>
</gene>
<name>A0A229TEA9_9PSEU</name>
<comment type="caution">
    <text evidence="3">The sequence shown here is derived from an EMBL/GenBank/DDBJ whole genome shotgun (WGS) entry which is preliminary data.</text>
</comment>
<keyword evidence="2" id="KW-0472">Membrane</keyword>
<feature type="transmembrane region" description="Helical" evidence="2">
    <location>
        <begin position="62"/>
        <end position="80"/>
    </location>
</feature>
<feature type="transmembrane region" description="Helical" evidence="2">
    <location>
        <begin position="36"/>
        <end position="55"/>
    </location>
</feature>
<reference evidence="4" key="1">
    <citation type="submission" date="2017-07" db="EMBL/GenBank/DDBJ databases">
        <title>Comparative genome mining reveals phylogenetic distribution patterns of secondary metabolites in Amycolatopsis.</title>
        <authorList>
            <person name="Adamek M."/>
            <person name="Alanjary M."/>
            <person name="Sales-Ortells H."/>
            <person name="Goodfellow M."/>
            <person name="Bull A.T."/>
            <person name="Kalinowski J."/>
            <person name="Ziemert N."/>
        </authorList>
    </citation>
    <scope>NUCLEOTIDE SEQUENCE [LARGE SCALE GENOMIC DNA]</scope>
    <source>
        <strain evidence="4">H5</strain>
    </source>
</reference>
<evidence type="ECO:0000313" key="3">
    <source>
        <dbReference type="EMBL" id="OXM69330.1"/>
    </source>
</evidence>
<evidence type="ECO:0000256" key="1">
    <source>
        <dbReference type="SAM" id="MobiDB-lite"/>
    </source>
</evidence>
<protein>
    <recommendedName>
        <fullName evidence="5">CARDB domain-containing protein</fullName>
    </recommendedName>
</protein>
<dbReference type="EMBL" id="NMUL01000007">
    <property type="protein sequence ID" value="OXM69330.1"/>
    <property type="molecule type" value="Genomic_DNA"/>
</dbReference>
<accession>A0A229TEA9</accession>
<evidence type="ECO:0000313" key="4">
    <source>
        <dbReference type="Proteomes" id="UP000215199"/>
    </source>
</evidence>
<keyword evidence="4" id="KW-1185">Reference proteome</keyword>
<feature type="region of interest" description="Disordered" evidence="1">
    <location>
        <begin position="95"/>
        <end position="116"/>
    </location>
</feature>
<evidence type="ECO:0008006" key="5">
    <source>
        <dbReference type="Google" id="ProtNLM"/>
    </source>
</evidence>
<dbReference type="Gene3D" id="2.60.40.10">
    <property type="entry name" value="Immunoglobulins"/>
    <property type="match status" value="1"/>
</dbReference>